<evidence type="ECO:0000313" key="4">
    <source>
        <dbReference type="Proteomes" id="UP000064893"/>
    </source>
</evidence>
<dbReference type="Gene3D" id="3.40.50.2000">
    <property type="entry name" value="Glycogen Phosphorylase B"/>
    <property type="match status" value="2"/>
</dbReference>
<dbReference type="STRING" id="1307839.L21SP5_00037"/>
<reference evidence="3 4" key="1">
    <citation type="submission" date="2015-11" db="EMBL/GenBank/DDBJ databases">
        <title>Description and complete genome sequence of a novel strain predominating in hypersaline microbial mats and representing a new family of the Bacteriodetes phylum.</title>
        <authorList>
            <person name="Spring S."/>
            <person name="Bunk B."/>
            <person name="Sproer C."/>
            <person name="Klenk H.-P."/>
        </authorList>
    </citation>
    <scope>NUCLEOTIDE SEQUENCE [LARGE SCALE GENOMIC DNA]</scope>
    <source>
        <strain evidence="3 4">L21-Spi-D4</strain>
    </source>
</reference>
<dbReference type="EC" id="2.-.-.-" evidence="3"/>
<dbReference type="CDD" id="cd03789">
    <property type="entry name" value="GT9_LPS_heptosyltransferase"/>
    <property type="match status" value="1"/>
</dbReference>
<dbReference type="Pfam" id="PF01075">
    <property type="entry name" value="Glyco_transf_9"/>
    <property type="match status" value="1"/>
</dbReference>
<keyword evidence="2 3" id="KW-0808">Transferase</keyword>
<dbReference type="GO" id="GO:0009244">
    <property type="term" value="P:lipopolysaccharide core region biosynthetic process"/>
    <property type="evidence" value="ECO:0007669"/>
    <property type="project" value="TreeGrafter"/>
</dbReference>
<protein>
    <submittedName>
        <fullName evidence="3">Lipopolysaccharide core heptosyltransferase RfaQ</fullName>
        <ecNumber evidence="3">2.-.-.-</ecNumber>
    </submittedName>
</protein>
<keyword evidence="4" id="KW-1185">Reference proteome</keyword>
<dbReference type="Proteomes" id="UP000064893">
    <property type="component" value="Chromosome"/>
</dbReference>
<name>A0A0S2HUG1_9BACT</name>
<dbReference type="SUPFAM" id="SSF53756">
    <property type="entry name" value="UDP-Glycosyltransferase/glycogen phosphorylase"/>
    <property type="match status" value="1"/>
</dbReference>
<dbReference type="PATRIC" id="fig|1307839.3.peg.36"/>
<dbReference type="PANTHER" id="PTHR30160">
    <property type="entry name" value="TETRAACYLDISACCHARIDE 4'-KINASE-RELATED"/>
    <property type="match status" value="1"/>
</dbReference>
<sequence>MEKILIIQTAFIGDVILSTAVAHKIAQYTPNAQIDYLVRKGNESLVANLDFINNVWVWDKKNGKHRNLWRLIQQIRQERYDRVVNLQRFLSSGIVTSLSRGKYTYGFDKNPLSFLFTYKAKHEIGNGLHETDRNQNLISSFTDTRGLKPILQPGVDNYKQISKFKEKPYICIAPASVWYTKQFPAKKWVEFLDQLPPELPVYMLGAPSDSQLVENIKRGTKKTVIHDLCGQLSLLESAALMEHAVMNYVNDSAPLHLASAVNAPVRAIFCSTVPEFGFGPLSDNGKVVQIEYPLSCRPCGLHGKKACPVGTFECALGIDTKKMAEELKTILKSR</sequence>
<dbReference type="RefSeq" id="WP_057951357.1">
    <property type="nucleotide sequence ID" value="NZ_CP013118.1"/>
</dbReference>
<evidence type="ECO:0000256" key="2">
    <source>
        <dbReference type="ARBA" id="ARBA00022679"/>
    </source>
</evidence>
<organism evidence="3 4">
    <name type="scientific">Salinivirga cyanobacteriivorans</name>
    <dbReference type="NCBI Taxonomy" id="1307839"/>
    <lineage>
        <taxon>Bacteria</taxon>
        <taxon>Pseudomonadati</taxon>
        <taxon>Bacteroidota</taxon>
        <taxon>Bacteroidia</taxon>
        <taxon>Bacteroidales</taxon>
        <taxon>Salinivirgaceae</taxon>
        <taxon>Salinivirga</taxon>
    </lineage>
</organism>
<dbReference type="GO" id="GO:0005829">
    <property type="term" value="C:cytosol"/>
    <property type="evidence" value="ECO:0007669"/>
    <property type="project" value="TreeGrafter"/>
</dbReference>
<keyword evidence="1" id="KW-0328">Glycosyltransferase</keyword>
<dbReference type="InterPro" id="IPR051199">
    <property type="entry name" value="LPS_LOS_Heptosyltrfase"/>
</dbReference>
<evidence type="ECO:0000256" key="1">
    <source>
        <dbReference type="ARBA" id="ARBA00022676"/>
    </source>
</evidence>
<dbReference type="EMBL" id="CP013118">
    <property type="protein sequence ID" value="ALO13719.1"/>
    <property type="molecule type" value="Genomic_DNA"/>
</dbReference>
<dbReference type="PANTHER" id="PTHR30160:SF1">
    <property type="entry name" value="LIPOPOLYSACCHARIDE 1,2-N-ACETYLGLUCOSAMINETRANSFERASE-RELATED"/>
    <property type="match status" value="1"/>
</dbReference>
<evidence type="ECO:0000313" key="3">
    <source>
        <dbReference type="EMBL" id="ALO13719.1"/>
    </source>
</evidence>
<proteinExistence type="predicted"/>
<accession>A0A0S2HUG1</accession>
<gene>
    <name evidence="3" type="primary">rfaQ_1</name>
    <name evidence="3" type="ORF">L21SP5_00037</name>
</gene>
<dbReference type="KEGG" id="blq:L21SP5_00037"/>
<dbReference type="OrthoDB" id="9768048at2"/>
<dbReference type="InterPro" id="IPR002201">
    <property type="entry name" value="Glyco_trans_9"/>
</dbReference>
<dbReference type="GO" id="GO:0008713">
    <property type="term" value="F:ADP-heptose-lipopolysaccharide heptosyltransferase activity"/>
    <property type="evidence" value="ECO:0007669"/>
    <property type="project" value="TreeGrafter"/>
</dbReference>
<dbReference type="AlphaFoldDB" id="A0A0S2HUG1"/>